<feature type="domain" description="Glycosyl transferase family 1" evidence="1">
    <location>
        <begin position="181"/>
        <end position="304"/>
    </location>
</feature>
<comment type="caution">
    <text evidence="2">The sequence shown here is derived from an EMBL/GenBank/DDBJ whole genome shotgun (WGS) entry which is preliminary data.</text>
</comment>
<dbReference type="Gene3D" id="3.40.50.2000">
    <property type="entry name" value="Glycogen Phosphorylase B"/>
    <property type="match status" value="1"/>
</dbReference>
<evidence type="ECO:0000313" key="3">
    <source>
        <dbReference type="Proteomes" id="UP001242045"/>
    </source>
</evidence>
<dbReference type="Proteomes" id="UP001242045">
    <property type="component" value="Unassembled WGS sequence"/>
</dbReference>
<dbReference type="Pfam" id="PF00534">
    <property type="entry name" value="Glycos_transf_1"/>
    <property type="match status" value="1"/>
</dbReference>
<dbReference type="PANTHER" id="PTHR46401:SF8">
    <property type="entry name" value="BLL6006 PROTEIN"/>
    <property type="match status" value="1"/>
</dbReference>
<dbReference type="InterPro" id="IPR001296">
    <property type="entry name" value="Glyco_trans_1"/>
</dbReference>
<dbReference type="SUPFAM" id="SSF53756">
    <property type="entry name" value="UDP-Glycosyltransferase/glycogen phosphorylase"/>
    <property type="match status" value="1"/>
</dbReference>
<reference evidence="2" key="1">
    <citation type="submission" date="2023-07" db="EMBL/GenBank/DDBJ databases">
        <title>Sorghum-associated microbial communities from plants grown in Nebraska, USA.</title>
        <authorList>
            <person name="Schachtman D."/>
        </authorList>
    </citation>
    <scope>NUCLEOTIDE SEQUENCE</scope>
    <source>
        <strain evidence="2">DS3754</strain>
    </source>
</reference>
<sequence length="364" mass="41401">MATYLFYDTIRLNRSAGGVLNVSEVLLRSMRLSPDDQVQPVSERHPLVYAAARRLRISRFVLDILLYNFHRVRAWFSGERMFSLFPNYFLPFSPFGRHTDSIVVVHDLQYKSYPQYFTPAKRLWLDWNLRRLARSAADVVFISRSSQEDFERHFARCARPAVIFNPVDAGPGGRSRENAADGARTQGDRYLIAAYHYYPHKNFGGILKLFERMKREGLVDHLDITGNGAAEIERMIAAQAPALRGSVRHRGLVPRDELFRLYRGATAFISLSTSEGFNLSAAEAATLGVPLLLSDIPVHRELFSGYAFFIGSERCDLAPVGRYLADHQRTRPTWQHSRDCVPSAVAASYFTLKRRPAPLTEAMQ</sequence>
<proteinExistence type="predicted"/>
<accession>A0AAW8CLH6</accession>
<protein>
    <submittedName>
        <fullName evidence="2">Glycosyltransferase involved in cell wall biosynthesis</fullName>
    </submittedName>
</protein>
<name>A0AAW8CLH6_9BURK</name>
<evidence type="ECO:0000259" key="1">
    <source>
        <dbReference type="Pfam" id="PF00534"/>
    </source>
</evidence>
<dbReference type="PANTHER" id="PTHR46401">
    <property type="entry name" value="GLYCOSYLTRANSFERASE WBBK-RELATED"/>
    <property type="match status" value="1"/>
</dbReference>
<organism evidence="2 3">
    <name type="scientific">Variovorax boronicumulans</name>
    <dbReference type="NCBI Taxonomy" id="436515"/>
    <lineage>
        <taxon>Bacteria</taxon>
        <taxon>Pseudomonadati</taxon>
        <taxon>Pseudomonadota</taxon>
        <taxon>Betaproteobacteria</taxon>
        <taxon>Burkholderiales</taxon>
        <taxon>Comamonadaceae</taxon>
        <taxon>Variovorax</taxon>
    </lineage>
</organism>
<dbReference type="GO" id="GO:0016757">
    <property type="term" value="F:glycosyltransferase activity"/>
    <property type="evidence" value="ECO:0007669"/>
    <property type="project" value="InterPro"/>
</dbReference>
<dbReference type="AlphaFoldDB" id="A0AAW8CLH6"/>
<evidence type="ECO:0000313" key="2">
    <source>
        <dbReference type="EMBL" id="MDP9891204.1"/>
    </source>
</evidence>
<gene>
    <name evidence="2" type="ORF">J2W31_000300</name>
</gene>
<dbReference type="RefSeq" id="WP_307683582.1">
    <property type="nucleotide sequence ID" value="NZ_JAUSRD010000001.1"/>
</dbReference>
<dbReference type="EMBL" id="JAUSRD010000001">
    <property type="protein sequence ID" value="MDP9891204.1"/>
    <property type="molecule type" value="Genomic_DNA"/>
</dbReference>